<dbReference type="Proteomes" id="UP000542776">
    <property type="component" value="Unassembled WGS sequence"/>
</dbReference>
<organism evidence="4 5">
    <name type="scientific">Aureimonas pseudogalii</name>
    <dbReference type="NCBI Taxonomy" id="1744844"/>
    <lineage>
        <taxon>Bacteria</taxon>
        <taxon>Pseudomonadati</taxon>
        <taxon>Pseudomonadota</taxon>
        <taxon>Alphaproteobacteria</taxon>
        <taxon>Hyphomicrobiales</taxon>
        <taxon>Aurantimonadaceae</taxon>
        <taxon>Aureimonas</taxon>
    </lineage>
</organism>
<comment type="caution">
    <text evidence="4">The sequence shown here is derived from an EMBL/GenBank/DDBJ whole genome shotgun (WGS) entry which is preliminary data.</text>
</comment>
<keyword evidence="2" id="KW-0812">Transmembrane</keyword>
<protein>
    <recommendedName>
        <fullName evidence="3">Ancillary SecYEG translocon subunit/Cell division coordinator CpoB TPR domain-containing protein</fullName>
    </recommendedName>
</protein>
<accession>A0A7W6E8Z8</accession>
<proteinExistence type="predicted"/>
<name>A0A7W6E8Z8_9HYPH</name>
<evidence type="ECO:0000313" key="5">
    <source>
        <dbReference type="Proteomes" id="UP000542776"/>
    </source>
</evidence>
<reference evidence="4 5" key="1">
    <citation type="submission" date="2020-08" db="EMBL/GenBank/DDBJ databases">
        <title>Genomic Encyclopedia of Type Strains, Phase IV (KMG-IV): sequencing the most valuable type-strain genomes for metagenomic binning, comparative biology and taxonomic classification.</title>
        <authorList>
            <person name="Goeker M."/>
        </authorList>
    </citation>
    <scope>NUCLEOTIDE SEQUENCE [LARGE SCALE GENOMIC DNA]</scope>
    <source>
        <strain evidence="4 5">DSM 102238</strain>
    </source>
</reference>
<feature type="domain" description="Ancillary SecYEG translocon subunit/Cell division coordinator CpoB TPR" evidence="3">
    <location>
        <begin position="21"/>
        <end position="148"/>
    </location>
</feature>
<sequence length="315" mass="32365">MSNDTFLREVNEEMRQERVRALWLRYGRMAVAAAVLLVVAVGAYVLYDRYRAGREAADGDRLIAAGSLAADGKTDEARSALETLVANGTGVYPVLARLRLAEMMQGEDPAGAVTRFDEVANDTRAPQDLRDMAAIRAAYILVDTGSLADVRARAERLTGDGEALRYPAREAVALAAWKAGDAGTARPLFAQLQDDLGTPQGIKRRAGLMLELIDATIAKPAEPAAAPAASAGDPEAETEAAAPPAATTPVVAPSAPAPAPTTPATEAPTAPATPAPSVETPAAPAPAVVEPAAPAAPASPANSAETPAAAPQTRP</sequence>
<feature type="compositionally biased region" description="Low complexity" evidence="1">
    <location>
        <begin position="224"/>
        <end position="254"/>
    </location>
</feature>
<dbReference type="EMBL" id="JACIEK010000001">
    <property type="protein sequence ID" value="MBB3996966.1"/>
    <property type="molecule type" value="Genomic_DNA"/>
</dbReference>
<feature type="transmembrane region" description="Helical" evidence="2">
    <location>
        <begin position="26"/>
        <end position="47"/>
    </location>
</feature>
<dbReference type="RefSeq" id="WP_183198040.1">
    <property type="nucleotide sequence ID" value="NZ_JACIEK010000001.1"/>
</dbReference>
<evidence type="ECO:0000313" key="4">
    <source>
        <dbReference type="EMBL" id="MBB3996966.1"/>
    </source>
</evidence>
<keyword evidence="2" id="KW-0472">Membrane</keyword>
<keyword evidence="2" id="KW-1133">Transmembrane helix</keyword>
<evidence type="ECO:0000256" key="1">
    <source>
        <dbReference type="SAM" id="MobiDB-lite"/>
    </source>
</evidence>
<dbReference type="InterPro" id="IPR018704">
    <property type="entry name" value="SecYEG/CpoB_TPR"/>
</dbReference>
<keyword evidence="5" id="KW-1185">Reference proteome</keyword>
<feature type="region of interest" description="Disordered" evidence="1">
    <location>
        <begin position="224"/>
        <end position="315"/>
    </location>
</feature>
<evidence type="ECO:0000259" key="3">
    <source>
        <dbReference type="Pfam" id="PF09976"/>
    </source>
</evidence>
<dbReference type="AlphaFoldDB" id="A0A7W6E8Z8"/>
<evidence type="ECO:0000256" key="2">
    <source>
        <dbReference type="SAM" id="Phobius"/>
    </source>
</evidence>
<feature type="compositionally biased region" description="Low complexity" evidence="1">
    <location>
        <begin position="262"/>
        <end position="315"/>
    </location>
</feature>
<gene>
    <name evidence="4" type="ORF">GGR04_000787</name>
</gene>
<dbReference type="Pfam" id="PF09976">
    <property type="entry name" value="TPR_21"/>
    <property type="match status" value="1"/>
</dbReference>